<dbReference type="PANTHER" id="PTHR11552:SF78">
    <property type="entry name" value="GLUCOSE-METHANOL-CHOLINE OXIDOREDUCTASE N-TERMINAL DOMAIN-CONTAINING PROTEIN"/>
    <property type="match status" value="1"/>
</dbReference>
<evidence type="ECO:0000259" key="3">
    <source>
        <dbReference type="Pfam" id="PF05199"/>
    </source>
</evidence>
<evidence type="ECO:0000313" key="5">
    <source>
        <dbReference type="Proteomes" id="UP001295740"/>
    </source>
</evidence>
<evidence type="ECO:0000256" key="1">
    <source>
        <dbReference type="ARBA" id="ARBA00010790"/>
    </source>
</evidence>
<feature type="domain" description="Glucose-methanol-choline oxidoreductase C-terminal" evidence="3">
    <location>
        <begin position="179"/>
        <end position="318"/>
    </location>
</feature>
<accession>A0AAI8V9A5</accession>
<gene>
    <name evidence="4" type="ORF">KHLLAP_LOCUS3863</name>
</gene>
<evidence type="ECO:0000259" key="2">
    <source>
        <dbReference type="Pfam" id="PF00732"/>
    </source>
</evidence>
<dbReference type="InterPro" id="IPR036188">
    <property type="entry name" value="FAD/NAD-bd_sf"/>
</dbReference>
<comment type="caution">
    <text evidence="4">The sequence shown here is derived from an EMBL/GenBank/DDBJ whole genome shotgun (WGS) entry which is preliminary data.</text>
</comment>
<dbReference type="InterPro" id="IPR007867">
    <property type="entry name" value="GMC_OxRtase_C"/>
</dbReference>
<dbReference type="SUPFAM" id="SSF51905">
    <property type="entry name" value="FAD/NAD(P)-binding domain"/>
    <property type="match status" value="1"/>
</dbReference>
<keyword evidence="5" id="KW-1185">Reference proteome</keyword>
<dbReference type="Pfam" id="PF05199">
    <property type="entry name" value="GMC_oxred_C"/>
    <property type="match status" value="1"/>
</dbReference>
<feature type="domain" description="Glucose-methanol-choline oxidoreductase N-terminal" evidence="2">
    <location>
        <begin position="15"/>
        <end position="159"/>
    </location>
</feature>
<dbReference type="GO" id="GO:0016614">
    <property type="term" value="F:oxidoreductase activity, acting on CH-OH group of donors"/>
    <property type="evidence" value="ECO:0007669"/>
    <property type="project" value="InterPro"/>
</dbReference>
<name>A0AAI8V9A5_9PEZI</name>
<protein>
    <submittedName>
        <fullName evidence="4">Uu.00g107890.m01.CDS01</fullName>
    </submittedName>
</protein>
<dbReference type="PANTHER" id="PTHR11552">
    <property type="entry name" value="GLUCOSE-METHANOL-CHOLINE GMC OXIDOREDUCTASE"/>
    <property type="match status" value="1"/>
</dbReference>
<proteinExistence type="inferred from homology"/>
<reference evidence="4" key="1">
    <citation type="submission" date="2023-10" db="EMBL/GenBank/DDBJ databases">
        <authorList>
            <person name="Hackl T."/>
        </authorList>
    </citation>
    <scope>NUCLEOTIDE SEQUENCE</scope>
</reference>
<evidence type="ECO:0000313" key="4">
    <source>
        <dbReference type="EMBL" id="CAJ2503395.1"/>
    </source>
</evidence>
<organism evidence="4 5">
    <name type="scientific">Anthostomella pinea</name>
    <dbReference type="NCBI Taxonomy" id="933095"/>
    <lineage>
        <taxon>Eukaryota</taxon>
        <taxon>Fungi</taxon>
        <taxon>Dikarya</taxon>
        <taxon>Ascomycota</taxon>
        <taxon>Pezizomycotina</taxon>
        <taxon>Sordariomycetes</taxon>
        <taxon>Xylariomycetidae</taxon>
        <taxon>Xylariales</taxon>
        <taxon>Xylariaceae</taxon>
        <taxon>Anthostomella</taxon>
    </lineage>
</organism>
<dbReference type="Pfam" id="PF00732">
    <property type="entry name" value="GMC_oxred_N"/>
    <property type="match status" value="1"/>
</dbReference>
<dbReference type="AlphaFoldDB" id="A0AAI8V9A5"/>
<dbReference type="InterPro" id="IPR012132">
    <property type="entry name" value="GMC_OxRdtase"/>
</dbReference>
<dbReference type="InterPro" id="IPR000172">
    <property type="entry name" value="GMC_OxRdtase_N"/>
</dbReference>
<dbReference type="EMBL" id="CAUWAG010000006">
    <property type="protein sequence ID" value="CAJ2503395.1"/>
    <property type="molecule type" value="Genomic_DNA"/>
</dbReference>
<sequence length="334" mass="36253">MGLYTELPQDVQEVDVIIAGGGTAGCIVAARLADADPDLSVLVIEEGTNNLGNPMISKPAFCYTHALPGGQTTRLYKGIKEPNIAGREIHVHSGAILRGGSAINMMMYTRGQRSDYDAWQTPGWSADDMLHYLKKFEIYHGLGQQAYHGDDGPIHVSDGDPTSVPVGQYIAVSSFTVYPYSRGHIHISGPLLDDEPEFASGFFSDTAGLDIKKHVWAYKAQREIIRRMACYRAPPSPEATRRIAYTAEDDAVLEKWLRENVNTTWHSLGTCRMGARAEMGVVDPGRGVYGVSGLKIADMSIALQNVAANTASTAMAIGEKAADLFIRELGLAKH</sequence>
<dbReference type="Gene3D" id="3.50.50.60">
    <property type="entry name" value="FAD/NAD(P)-binding domain"/>
    <property type="match status" value="2"/>
</dbReference>
<dbReference type="Proteomes" id="UP001295740">
    <property type="component" value="Unassembled WGS sequence"/>
</dbReference>
<comment type="similarity">
    <text evidence="1">Belongs to the GMC oxidoreductase family.</text>
</comment>
<dbReference type="GO" id="GO:0050660">
    <property type="term" value="F:flavin adenine dinucleotide binding"/>
    <property type="evidence" value="ECO:0007669"/>
    <property type="project" value="InterPro"/>
</dbReference>